<dbReference type="Proteomes" id="UP001348369">
    <property type="component" value="Chromosome"/>
</dbReference>
<evidence type="ECO:0000313" key="2">
    <source>
        <dbReference type="Proteomes" id="UP001348369"/>
    </source>
</evidence>
<name>A0ACD4ZNU9_9ACTN</name>
<gene>
    <name evidence="1" type="ORF">OG835_25740</name>
</gene>
<organism evidence="1 2">
    <name type="scientific">Streptomyces scopuliridis</name>
    <dbReference type="NCBI Taxonomy" id="452529"/>
    <lineage>
        <taxon>Bacteria</taxon>
        <taxon>Bacillati</taxon>
        <taxon>Actinomycetota</taxon>
        <taxon>Actinomycetes</taxon>
        <taxon>Kitasatosporales</taxon>
        <taxon>Streptomycetaceae</taxon>
        <taxon>Streptomyces</taxon>
    </lineage>
</organism>
<dbReference type="EMBL" id="CP109109">
    <property type="protein sequence ID" value="WSC00059.1"/>
    <property type="molecule type" value="Genomic_DNA"/>
</dbReference>
<keyword evidence="2" id="KW-1185">Reference proteome</keyword>
<evidence type="ECO:0000313" key="1">
    <source>
        <dbReference type="EMBL" id="WSC00059.1"/>
    </source>
</evidence>
<protein>
    <submittedName>
        <fullName evidence="1">Uncharacterized protein</fullName>
    </submittedName>
</protein>
<accession>A0ACD4ZNU9</accession>
<sequence>MPACDWTLDTSCCPGWDAYDPAVQAAATAWAQGILDSLTGHQFSQCPVTVRPCGPKCADWGGYMTFPVTRDGYIRGNGMPWMLPYIDGAGAWRNCSCSGSCTCRARCEVPLPAPVDEVTEVRVDGLVLDPTAYRVDSGHLLVRTDGECWPQCQDMGLGIEEEGAFAVTYRRGLPLPPAGAIAAGELACEFAKACAGDASCALPQQLQSLSRQGINVQVVDPQAITGDGLTGIANVDLWIRSVNPTSKRQRSRAYSPDVTPVRYV</sequence>
<reference evidence="1" key="1">
    <citation type="submission" date="2022-10" db="EMBL/GenBank/DDBJ databases">
        <title>The complete genomes of actinobacterial strains from the NBC collection.</title>
        <authorList>
            <person name="Joergensen T.S."/>
            <person name="Alvarez Arevalo M."/>
            <person name="Sterndorff E.B."/>
            <person name="Faurdal D."/>
            <person name="Vuksanovic O."/>
            <person name="Mourched A.-S."/>
            <person name="Charusanti P."/>
            <person name="Shaw S."/>
            <person name="Blin K."/>
            <person name="Weber T."/>
        </authorList>
    </citation>
    <scope>NUCLEOTIDE SEQUENCE</scope>
    <source>
        <strain evidence="1">NBC 01771</strain>
    </source>
</reference>
<proteinExistence type="predicted"/>